<name>A0AAD9HTA1_9PEZI</name>
<gene>
    <name evidence="2" type="ORF">LX32DRAFT_23648</name>
</gene>
<evidence type="ECO:0000313" key="3">
    <source>
        <dbReference type="Proteomes" id="UP001232148"/>
    </source>
</evidence>
<keyword evidence="3" id="KW-1185">Reference proteome</keyword>
<evidence type="ECO:0000256" key="1">
    <source>
        <dbReference type="SAM" id="MobiDB-lite"/>
    </source>
</evidence>
<accession>A0AAD9HTA1</accession>
<reference evidence="2" key="1">
    <citation type="submission" date="2021-06" db="EMBL/GenBank/DDBJ databases">
        <title>Comparative genomics, transcriptomics and evolutionary studies reveal genomic signatures of adaptation to plant cell wall in hemibiotrophic fungi.</title>
        <authorList>
            <consortium name="DOE Joint Genome Institute"/>
            <person name="Baroncelli R."/>
            <person name="Diaz J.F."/>
            <person name="Benocci T."/>
            <person name="Peng M."/>
            <person name="Battaglia E."/>
            <person name="Haridas S."/>
            <person name="Andreopoulos W."/>
            <person name="Labutti K."/>
            <person name="Pangilinan J."/>
            <person name="Floch G.L."/>
            <person name="Makela M.R."/>
            <person name="Henrissat B."/>
            <person name="Grigoriev I.V."/>
            <person name="Crouch J.A."/>
            <person name="De Vries R.P."/>
            <person name="Sukno S.A."/>
            <person name="Thon M.R."/>
        </authorList>
    </citation>
    <scope>NUCLEOTIDE SEQUENCE</scope>
    <source>
        <strain evidence="2">MAFF235873</strain>
    </source>
</reference>
<feature type="region of interest" description="Disordered" evidence="1">
    <location>
        <begin position="126"/>
        <end position="157"/>
    </location>
</feature>
<proteinExistence type="predicted"/>
<dbReference type="AlphaFoldDB" id="A0AAD9HTA1"/>
<feature type="region of interest" description="Disordered" evidence="1">
    <location>
        <begin position="1"/>
        <end position="22"/>
    </location>
</feature>
<comment type="caution">
    <text evidence="2">The sequence shown here is derived from an EMBL/GenBank/DDBJ whole genome shotgun (WGS) entry which is preliminary data.</text>
</comment>
<evidence type="ECO:0000313" key="2">
    <source>
        <dbReference type="EMBL" id="KAK2033846.1"/>
    </source>
</evidence>
<organism evidence="2 3">
    <name type="scientific">Colletotrichum zoysiae</name>
    <dbReference type="NCBI Taxonomy" id="1216348"/>
    <lineage>
        <taxon>Eukaryota</taxon>
        <taxon>Fungi</taxon>
        <taxon>Dikarya</taxon>
        <taxon>Ascomycota</taxon>
        <taxon>Pezizomycotina</taxon>
        <taxon>Sordariomycetes</taxon>
        <taxon>Hypocreomycetidae</taxon>
        <taxon>Glomerellales</taxon>
        <taxon>Glomerellaceae</taxon>
        <taxon>Colletotrichum</taxon>
        <taxon>Colletotrichum graminicola species complex</taxon>
    </lineage>
</organism>
<dbReference type="Proteomes" id="UP001232148">
    <property type="component" value="Unassembled WGS sequence"/>
</dbReference>
<protein>
    <submittedName>
        <fullName evidence="2">Uncharacterized protein</fullName>
    </submittedName>
</protein>
<sequence>MPADPVRSRSRRPPSRNNELTDCAKKVVSHRSRPHVPEIATFGGVSGSIFASSEELACFALPIHAKKLLSTSEEHVVSVLLIDVFGLTMTFHRPSPNIRKPGQFKSASPPSVDASKTLRCGESEIDTAGQTGIGPQPDVIPPPSLPRTPNLFVPGFT</sequence>
<dbReference type="EMBL" id="MU842818">
    <property type="protein sequence ID" value="KAK2033846.1"/>
    <property type="molecule type" value="Genomic_DNA"/>
</dbReference>